<dbReference type="PANTHER" id="PTHR43512">
    <property type="entry name" value="TRANSLATION FACTOR GUF1-RELATED"/>
    <property type="match status" value="1"/>
</dbReference>
<dbReference type="Proteomes" id="UP000431269">
    <property type="component" value="Chromosome"/>
</dbReference>
<dbReference type="GO" id="GO:0003924">
    <property type="term" value="F:GTPase activity"/>
    <property type="evidence" value="ECO:0007669"/>
    <property type="project" value="UniProtKB-UniRule"/>
</dbReference>
<evidence type="ECO:0000256" key="7">
    <source>
        <dbReference type="ARBA" id="ARBA00023136"/>
    </source>
</evidence>
<dbReference type="NCBIfam" id="TIGR01393">
    <property type="entry name" value="lepA"/>
    <property type="match status" value="1"/>
</dbReference>
<evidence type="ECO:0000256" key="9">
    <source>
        <dbReference type="ARBA" id="ARBA00057626"/>
    </source>
</evidence>
<dbReference type="GO" id="GO:0003746">
    <property type="term" value="F:translation elongation factor activity"/>
    <property type="evidence" value="ECO:0007669"/>
    <property type="project" value="UniProtKB-UniRule"/>
</dbReference>
<dbReference type="InterPro" id="IPR000795">
    <property type="entry name" value="T_Tr_GTP-bd_dom"/>
</dbReference>
<evidence type="ECO:0000313" key="14">
    <source>
        <dbReference type="EMBL" id="QGZ93507.1"/>
    </source>
</evidence>
<dbReference type="Pfam" id="PF03144">
    <property type="entry name" value="GTP_EFTU_D2"/>
    <property type="match status" value="1"/>
</dbReference>
<dbReference type="Gene3D" id="3.30.70.870">
    <property type="entry name" value="Elongation Factor G (Translational Gtpase), domain 3"/>
    <property type="match status" value="1"/>
</dbReference>
<dbReference type="InterPro" id="IPR027417">
    <property type="entry name" value="P-loop_NTPase"/>
</dbReference>
<evidence type="ECO:0000313" key="15">
    <source>
        <dbReference type="Proteomes" id="UP000431269"/>
    </source>
</evidence>
<dbReference type="InterPro" id="IPR006297">
    <property type="entry name" value="EF-4"/>
</dbReference>
<dbReference type="NCBIfam" id="TIGR00231">
    <property type="entry name" value="small_GTP"/>
    <property type="match status" value="1"/>
</dbReference>
<evidence type="ECO:0000256" key="6">
    <source>
        <dbReference type="ARBA" id="ARBA00023134"/>
    </source>
</evidence>
<dbReference type="SUPFAM" id="SSF54980">
    <property type="entry name" value="EF-G C-terminal domain-like"/>
    <property type="match status" value="2"/>
</dbReference>
<comment type="similarity">
    <text evidence="10">Belongs to the GTP-binding elongation factor family. LepA subfamily.</text>
</comment>
<dbReference type="InterPro" id="IPR031157">
    <property type="entry name" value="G_TR_CS"/>
</dbReference>
<dbReference type="InterPro" id="IPR000640">
    <property type="entry name" value="EFG_V-like"/>
</dbReference>
<dbReference type="AlphaFoldDB" id="A0A6I6MLE6"/>
<evidence type="ECO:0000256" key="10">
    <source>
        <dbReference type="ARBA" id="ARBA00061052"/>
    </source>
</evidence>
<keyword evidence="2 12" id="KW-1003">Cell membrane</keyword>
<evidence type="ECO:0000259" key="13">
    <source>
        <dbReference type="PROSITE" id="PS51722"/>
    </source>
</evidence>
<keyword evidence="3 12" id="KW-0547">Nucleotide-binding</keyword>
<dbReference type="CDD" id="cd01890">
    <property type="entry name" value="LepA"/>
    <property type="match status" value="1"/>
</dbReference>
<dbReference type="InterPro" id="IPR004161">
    <property type="entry name" value="EFTu-like_2"/>
</dbReference>
<comment type="similarity">
    <text evidence="1 12">Belongs to the TRAFAC class translation factor GTPase superfamily. Classic translation factor GTPase family. LepA subfamily.</text>
</comment>
<dbReference type="EMBL" id="CP047045">
    <property type="protein sequence ID" value="QGZ93507.1"/>
    <property type="molecule type" value="Genomic_DNA"/>
</dbReference>
<name>A0A6I6MLE6_9CAUL</name>
<proteinExistence type="inferred from homology"/>
<dbReference type="InterPro" id="IPR013842">
    <property type="entry name" value="LepA_CTD"/>
</dbReference>
<dbReference type="FunFam" id="3.40.50.300:FF:000078">
    <property type="entry name" value="Elongation factor 4"/>
    <property type="match status" value="1"/>
</dbReference>
<dbReference type="FunFam" id="3.30.70.2570:FF:000001">
    <property type="entry name" value="Translation factor GUF1, mitochondrial"/>
    <property type="match status" value="1"/>
</dbReference>
<organism evidence="14 15">
    <name type="scientific">Terricaulis silvestris</name>
    <dbReference type="NCBI Taxonomy" id="2686094"/>
    <lineage>
        <taxon>Bacteria</taxon>
        <taxon>Pseudomonadati</taxon>
        <taxon>Pseudomonadota</taxon>
        <taxon>Alphaproteobacteria</taxon>
        <taxon>Caulobacterales</taxon>
        <taxon>Caulobacteraceae</taxon>
        <taxon>Terricaulis</taxon>
    </lineage>
</organism>
<evidence type="ECO:0000256" key="8">
    <source>
        <dbReference type="ARBA" id="ARBA00050293"/>
    </source>
</evidence>
<reference evidence="15" key="1">
    <citation type="submission" date="2019-12" db="EMBL/GenBank/DDBJ databases">
        <title>Complete genome of Terracaulis silvestris 0127_4.</title>
        <authorList>
            <person name="Vieira S."/>
            <person name="Riedel T."/>
            <person name="Sproer C."/>
            <person name="Pascual J."/>
            <person name="Boedeker C."/>
            <person name="Overmann J."/>
        </authorList>
    </citation>
    <scope>NUCLEOTIDE SEQUENCE [LARGE SCALE GENOMIC DNA]</scope>
    <source>
        <strain evidence="15">0127_4</strain>
    </source>
</reference>
<evidence type="ECO:0000256" key="2">
    <source>
        <dbReference type="ARBA" id="ARBA00022475"/>
    </source>
</evidence>
<dbReference type="InterPro" id="IPR035654">
    <property type="entry name" value="LepA_IV"/>
</dbReference>
<dbReference type="KEGG" id="tsv:DSM104635_00318"/>
<evidence type="ECO:0000256" key="1">
    <source>
        <dbReference type="ARBA" id="ARBA00005454"/>
    </source>
</evidence>
<evidence type="ECO:0000256" key="12">
    <source>
        <dbReference type="HAMAP-Rule" id="MF_00071"/>
    </source>
</evidence>
<dbReference type="Gene3D" id="3.30.70.240">
    <property type="match status" value="1"/>
</dbReference>
<dbReference type="CDD" id="cd03699">
    <property type="entry name" value="EF4_II"/>
    <property type="match status" value="1"/>
</dbReference>
<dbReference type="GO" id="GO:0045727">
    <property type="term" value="P:positive regulation of translation"/>
    <property type="evidence" value="ECO:0007669"/>
    <property type="project" value="UniProtKB-UniRule"/>
</dbReference>
<dbReference type="PRINTS" id="PR00315">
    <property type="entry name" value="ELONGATNFCT"/>
</dbReference>
<dbReference type="Gene3D" id="3.40.50.300">
    <property type="entry name" value="P-loop containing nucleotide triphosphate hydrolases"/>
    <property type="match status" value="1"/>
</dbReference>
<keyword evidence="6 12" id="KW-0342">GTP-binding</keyword>
<dbReference type="GO" id="GO:0043022">
    <property type="term" value="F:ribosome binding"/>
    <property type="evidence" value="ECO:0007669"/>
    <property type="project" value="UniProtKB-UniRule"/>
</dbReference>
<dbReference type="Pfam" id="PF00679">
    <property type="entry name" value="EFG_C"/>
    <property type="match status" value="1"/>
</dbReference>
<dbReference type="FunFam" id="3.30.70.870:FF:000004">
    <property type="entry name" value="Translation factor GUF1, mitochondrial"/>
    <property type="match status" value="1"/>
</dbReference>
<dbReference type="PANTHER" id="PTHR43512:SF4">
    <property type="entry name" value="TRANSLATION FACTOR GUF1 HOMOLOG, CHLOROPLASTIC"/>
    <property type="match status" value="1"/>
</dbReference>
<dbReference type="Pfam" id="PF06421">
    <property type="entry name" value="LepA_C"/>
    <property type="match status" value="1"/>
</dbReference>
<gene>
    <name evidence="12 14" type="primary">lepA</name>
    <name evidence="14" type="ORF">DSM104635_00318</name>
</gene>
<feature type="domain" description="Tr-type G" evidence="13">
    <location>
        <begin position="5"/>
        <end position="187"/>
    </location>
</feature>
<evidence type="ECO:0000256" key="11">
    <source>
        <dbReference type="ARBA" id="ARBA00066744"/>
    </source>
</evidence>
<dbReference type="GO" id="GO:0097216">
    <property type="term" value="F:guanosine tetraphosphate binding"/>
    <property type="evidence" value="ECO:0007669"/>
    <property type="project" value="UniProtKB-ARBA"/>
</dbReference>
<keyword evidence="14" id="KW-0251">Elongation factor</keyword>
<feature type="binding site" evidence="12">
    <location>
        <begin position="17"/>
        <end position="22"/>
    </location>
    <ligand>
        <name>GTP</name>
        <dbReference type="ChEBI" id="CHEBI:37565"/>
    </ligand>
</feature>
<accession>A0A6I6MLE6</accession>
<dbReference type="PROSITE" id="PS00301">
    <property type="entry name" value="G_TR_1"/>
    <property type="match status" value="1"/>
</dbReference>
<dbReference type="Pfam" id="PF00009">
    <property type="entry name" value="GTP_EFTU"/>
    <property type="match status" value="1"/>
</dbReference>
<feature type="binding site" evidence="12">
    <location>
        <begin position="134"/>
        <end position="137"/>
    </location>
    <ligand>
        <name>GTP</name>
        <dbReference type="ChEBI" id="CHEBI:37565"/>
    </ligand>
</feature>
<dbReference type="InterPro" id="IPR038363">
    <property type="entry name" value="LepA_C_sf"/>
</dbReference>
<keyword evidence="7 12" id="KW-0472">Membrane</keyword>
<evidence type="ECO:0000256" key="3">
    <source>
        <dbReference type="ARBA" id="ARBA00022741"/>
    </source>
</evidence>
<dbReference type="FunFam" id="3.30.70.240:FF:000007">
    <property type="entry name" value="Translation factor GUF1, mitochondrial"/>
    <property type="match status" value="1"/>
</dbReference>
<evidence type="ECO:0000256" key="4">
    <source>
        <dbReference type="ARBA" id="ARBA00022801"/>
    </source>
</evidence>
<dbReference type="PROSITE" id="PS51722">
    <property type="entry name" value="G_TR_2"/>
    <property type="match status" value="1"/>
</dbReference>
<dbReference type="FunFam" id="2.40.30.10:FF:000015">
    <property type="entry name" value="Translation factor GUF1, mitochondrial"/>
    <property type="match status" value="1"/>
</dbReference>
<dbReference type="GO" id="GO:0005525">
    <property type="term" value="F:GTP binding"/>
    <property type="evidence" value="ECO:0007669"/>
    <property type="project" value="UniProtKB-UniRule"/>
</dbReference>
<sequence length="601" mass="66446">MTPRDRIRNFSIVAHIDHGKSTLSDRLIQSTGGLTAREMTEQVLDNMDIEKERGITIKAQTVRLDYKAKDGLDYVLNLMDTPGHVDFAYEVSRSLAACEGALLIVDASQGVEAQTLANVYQALDIDLEIVPVINKIDLPAAEPERVKQQIEDVIGLDASQAILASGKTGEGIPELLEAIVTRLPPPKSGDAAAPLKALLVDAWYDAYLGVVVLFRVIDGVVKKGMRIKLMQTGAGYNIDTLGVLRPRREEVAELGPGEIGILTGSIKEVGDARVGDTITEYRRETTQALPGFKPAQPVVFCGLFPTDAADFEDLRAAMSKLRLNDASFSYEMETSAALGFGFRCGFLGLLHLEIIQERLSREFDLDLIATAPSVVYRVHMNDGELKELHNPADLPDPVYIREIEEPWIKATILTPDEFLGGIIKLCQDRRGVQKELNYVGSRAMLIYELPLNEVVFDFYDRLKSISKGYASFDYQLIDHHVGDLVKMSILVNDDPVDALSMLVHAGRAESRGRAMVEKLKELIPQHMFKIPVQAAIGGRIIARETISALRKDVTAKCYGGDASRKRKLLDKQKAGKKRMRQFGKVDIPQEAFIAALKMDSD</sequence>
<dbReference type="InterPro" id="IPR035647">
    <property type="entry name" value="EFG_III/V"/>
</dbReference>
<keyword evidence="5 12" id="KW-0648">Protein biosynthesis</keyword>
<comment type="subcellular location">
    <subcellularLocation>
        <location evidence="12">Cell membrane</location>
        <topology evidence="12">Peripheral membrane protein</topology>
        <orientation evidence="12">Cytoplasmic side</orientation>
    </subcellularLocation>
</comment>
<keyword evidence="15" id="KW-1185">Reference proteome</keyword>
<dbReference type="GO" id="GO:0005886">
    <property type="term" value="C:plasma membrane"/>
    <property type="evidence" value="ECO:0007669"/>
    <property type="project" value="UniProtKB-SubCell"/>
</dbReference>
<dbReference type="HAMAP" id="MF_00071">
    <property type="entry name" value="LepA"/>
    <property type="match status" value="1"/>
</dbReference>
<dbReference type="CDD" id="cd03709">
    <property type="entry name" value="lepA_C"/>
    <property type="match status" value="1"/>
</dbReference>
<dbReference type="EC" id="3.6.5.n1" evidence="11 12"/>
<dbReference type="Gene3D" id="2.40.30.10">
    <property type="entry name" value="Translation factors"/>
    <property type="match status" value="1"/>
</dbReference>
<dbReference type="SUPFAM" id="SSF52540">
    <property type="entry name" value="P-loop containing nucleoside triphosphate hydrolases"/>
    <property type="match status" value="1"/>
</dbReference>
<comment type="function">
    <text evidence="9 12">Required for accurate and efficient protein synthesis under certain stress conditions. May act as a fidelity factor of the translation reaction, by catalyzing a one-codon backward translocation of tRNAs on improperly translocated ribosomes. Back-translocation proceeds from a post-translocation (POST) complex to a pre-translocation (PRE) complex, thus giving elongation factor G a second chance to translocate the tRNAs correctly. Binds to ribosomes in a GTP-dependent manner.</text>
</comment>
<comment type="catalytic activity">
    <reaction evidence="8 12">
        <text>GTP + H2O = GDP + phosphate + H(+)</text>
        <dbReference type="Rhea" id="RHEA:19669"/>
        <dbReference type="ChEBI" id="CHEBI:15377"/>
        <dbReference type="ChEBI" id="CHEBI:15378"/>
        <dbReference type="ChEBI" id="CHEBI:37565"/>
        <dbReference type="ChEBI" id="CHEBI:43474"/>
        <dbReference type="ChEBI" id="CHEBI:58189"/>
        <dbReference type="EC" id="3.6.5.n1"/>
    </reaction>
</comment>
<dbReference type="Gene3D" id="3.30.70.2570">
    <property type="entry name" value="Elongation factor 4, C-terminal domain"/>
    <property type="match status" value="1"/>
</dbReference>
<dbReference type="InterPro" id="IPR005225">
    <property type="entry name" value="Small_GTP-bd"/>
</dbReference>
<protein>
    <recommendedName>
        <fullName evidence="11 12">Elongation factor 4</fullName>
        <shortName evidence="12">EF-4</shortName>
        <ecNumber evidence="11 12">3.6.5.n1</ecNumber>
    </recommendedName>
    <alternativeName>
        <fullName evidence="12">Ribosomal back-translocase LepA</fullName>
    </alternativeName>
</protein>
<keyword evidence="4 12" id="KW-0378">Hydrolase</keyword>
<evidence type="ECO:0000256" key="5">
    <source>
        <dbReference type="ARBA" id="ARBA00022917"/>
    </source>
</evidence>
<dbReference type="CDD" id="cd16260">
    <property type="entry name" value="EF4_III"/>
    <property type="match status" value="1"/>
</dbReference>